<protein>
    <recommendedName>
        <fullName evidence="2">Acyltransferase 3 domain-containing protein</fullName>
    </recommendedName>
</protein>
<sequence>MNAQLIESKPVKTGNRLAFADGLRGLAAFWVVLYHMSEGKHLEHLKPLMPHSIYAAVFDAGHLGVGVFFVLSGFVMAYTVRQATVNRAYAVNFLLRRMIRLTPPYYFAIIVTLVLAFVKGKALGLPYELPNVTQLLAHAFYMQGLLAMPHFNIVYWTLCIEVQFYVAFAMLFFIADSSSRHFDGNTARSFVIGLMAIIALCWPLGLISTTVWPGVFFEFWFSFLAGVLVCWGLLMGGYFRLSAILFCLVLLFAGLLNASQLTLTVAVTGLVMACASAFDRMNTWLNWRWIQWLALISYSLYLLHNPITGLSFRVVHLLIPPGITADIIGVTTTLACCLIGSYLAFWLIEKPCIRWSHAVSLGPKSVQESLKSDKD</sequence>
<dbReference type="GO" id="GO:0000271">
    <property type="term" value="P:polysaccharide biosynthetic process"/>
    <property type="evidence" value="ECO:0007669"/>
    <property type="project" value="TreeGrafter"/>
</dbReference>
<keyword evidence="1" id="KW-0812">Transmembrane</keyword>
<dbReference type="PANTHER" id="PTHR23028:SF131">
    <property type="entry name" value="BLR2367 PROTEIN"/>
    <property type="match status" value="1"/>
</dbReference>
<reference evidence="3 4" key="1">
    <citation type="submission" date="2016-03" db="EMBL/GenBank/DDBJ databases">
        <authorList>
            <person name="Ploux O."/>
        </authorList>
    </citation>
    <scope>NUCLEOTIDE SEQUENCE [LARGE SCALE GENOMIC DNA]</scope>
    <source>
        <strain evidence="3 4">R-45370</strain>
    </source>
</reference>
<evidence type="ECO:0000256" key="1">
    <source>
        <dbReference type="SAM" id="Phobius"/>
    </source>
</evidence>
<keyword evidence="1" id="KW-0472">Membrane</keyword>
<feature type="transmembrane region" description="Helical" evidence="1">
    <location>
        <begin position="238"/>
        <end position="255"/>
    </location>
</feature>
<keyword evidence="1" id="KW-1133">Transmembrane helix</keyword>
<organism evidence="3 4">
    <name type="scientific">Methylomonas lenta</name>
    <dbReference type="NCBI Taxonomy" id="980561"/>
    <lineage>
        <taxon>Bacteria</taxon>
        <taxon>Pseudomonadati</taxon>
        <taxon>Pseudomonadota</taxon>
        <taxon>Gammaproteobacteria</taxon>
        <taxon>Methylococcales</taxon>
        <taxon>Methylococcaceae</taxon>
        <taxon>Methylomonas</taxon>
    </lineage>
</organism>
<dbReference type="GO" id="GO:0016020">
    <property type="term" value="C:membrane"/>
    <property type="evidence" value="ECO:0007669"/>
    <property type="project" value="TreeGrafter"/>
</dbReference>
<feature type="transmembrane region" description="Helical" evidence="1">
    <location>
        <begin position="187"/>
        <end position="205"/>
    </location>
</feature>
<feature type="transmembrane region" description="Helical" evidence="1">
    <location>
        <begin position="153"/>
        <end position="175"/>
    </location>
</feature>
<dbReference type="STRING" id="980561.A1359_14200"/>
<dbReference type="PANTHER" id="PTHR23028">
    <property type="entry name" value="ACETYLTRANSFERASE"/>
    <property type="match status" value="1"/>
</dbReference>
<dbReference type="Pfam" id="PF01757">
    <property type="entry name" value="Acyl_transf_3"/>
    <property type="match status" value="1"/>
</dbReference>
<feature type="transmembrane region" description="Helical" evidence="1">
    <location>
        <begin position="261"/>
        <end position="278"/>
    </location>
</feature>
<dbReference type="EMBL" id="LUUI01000134">
    <property type="protein sequence ID" value="OAI11978.1"/>
    <property type="molecule type" value="Genomic_DNA"/>
</dbReference>
<evidence type="ECO:0000313" key="3">
    <source>
        <dbReference type="EMBL" id="OAI11978.1"/>
    </source>
</evidence>
<dbReference type="Proteomes" id="UP000078476">
    <property type="component" value="Unassembled WGS sequence"/>
</dbReference>
<feature type="domain" description="Acyltransferase 3" evidence="2">
    <location>
        <begin position="19"/>
        <end position="339"/>
    </location>
</feature>
<feature type="transmembrane region" description="Helical" evidence="1">
    <location>
        <begin position="290"/>
        <end position="307"/>
    </location>
</feature>
<keyword evidence="4" id="KW-1185">Reference proteome</keyword>
<feature type="transmembrane region" description="Helical" evidence="1">
    <location>
        <begin position="17"/>
        <end position="36"/>
    </location>
</feature>
<comment type="caution">
    <text evidence="3">The sequence shown here is derived from an EMBL/GenBank/DDBJ whole genome shotgun (WGS) entry which is preliminary data.</text>
</comment>
<feature type="transmembrane region" description="Helical" evidence="1">
    <location>
        <begin position="211"/>
        <end position="231"/>
    </location>
</feature>
<feature type="transmembrane region" description="Helical" evidence="1">
    <location>
        <begin position="101"/>
        <end position="118"/>
    </location>
</feature>
<gene>
    <name evidence="3" type="ORF">A1359_14200</name>
</gene>
<evidence type="ECO:0000313" key="4">
    <source>
        <dbReference type="Proteomes" id="UP000078476"/>
    </source>
</evidence>
<evidence type="ECO:0000259" key="2">
    <source>
        <dbReference type="Pfam" id="PF01757"/>
    </source>
</evidence>
<dbReference type="GO" id="GO:0016747">
    <property type="term" value="F:acyltransferase activity, transferring groups other than amino-acyl groups"/>
    <property type="evidence" value="ECO:0007669"/>
    <property type="project" value="InterPro"/>
</dbReference>
<dbReference type="AlphaFoldDB" id="A0A177N1Y3"/>
<dbReference type="OrthoDB" id="9767863at2"/>
<dbReference type="InterPro" id="IPR002656">
    <property type="entry name" value="Acyl_transf_3_dom"/>
</dbReference>
<proteinExistence type="predicted"/>
<name>A0A177N1Y3_9GAMM</name>
<feature type="transmembrane region" description="Helical" evidence="1">
    <location>
        <begin position="56"/>
        <end position="80"/>
    </location>
</feature>
<dbReference type="InterPro" id="IPR050879">
    <property type="entry name" value="Acyltransferase_3"/>
</dbReference>
<accession>A0A177N1Y3</accession>
<feature type="transmembrane region" description="Helical" evidence="1">
    <location>
        <begin position="327"/>
        <end position="348"/>
    </location>
</feature>